<dbReference type="STRING" id="35608.A0A2U1MPG2"/>
<dbReference type="Proteomes" id="UP000245207">
    <property type="component" value="Unassembled WGS sequence"/>
</dbReference>
<keyword evidence="2" id="KW-0677">Repeat</keyword>
<dbReference type="EMBL" id="PKPP01004701">
    <property type="protein sequence ID" value="PWA63153.1"/>
    <property type="molecule type" value="Genomic_DNA"/>
</dbReference>
<dbReference type="PROSITE" id="PS50090">
    <property type="entry name" value="MYB_LIKE"/>
    <property type="match status" value="2"/>
</dbReference>
<evidence type="ECO:0000256" key="3">
    <source>
        <dbReference type="ARBA" id="ARBA00023015"/>
    </source>
</evidence>
<dbReference type="SUPFAM" id="SSF46689">
    <property type="entry name" value="Homeodomain-like"/>
    <property type="match status" value="1"/>
</dbReference>
<dbReference type="SMART" id="SM00717">
    <property type="entry name" value="SANT"/>
    <property type="match status" value="2"/>
</dbReference>
<keyword evidence="12" id="KW-1185">Reference proteome</keyword>
<comment type="caution">
    <text evidence="11">The sequence shown here is derived from an EMBL/GenBank/DDBJ whole genome shotgun (WGS) entry which is preliminary data.</text>
</comment>
<sequence length="255" mass="29183">MQNKSFSYGRMKQRGSSSSKDIGLKKGAWTAEEDMRLKNYIEKYGEGKWHLIPLKSGINRCRKSCRLRWLNYLRPNIKRGDFGEDEVDLMLRLHKLLGNRWSLIAGRIPGRTANDVKNFWNTYIQPRGKTRKNESKIDESSQQHAMGNIIKPQAQKNFNIVNPLPVADDNPLPIAAHDDGHLIRSLDDGVLYHDFNGVSDDMITEFFDGLLDDQAINEFDDKVGWSLDSSLNGDAFDVAQQEDSRTSFFSLPQMM</sequence>
<feature type="domain" description="HTH myb-type" evidence="10">
    <location>
        <begin position="21"/>
        <end position="77"/>
    </location>
</feature>
<name>A0A2U1MPG2_ARTAN</name>
<evidence type="ECO:0000256" key="7">
    <source>
        <dbReference type="ARBA" id="ARBA00023242"/>
    </source>
</evidence>
<dbReference type="InterPro" id="IPR009057">
    <property type="entry name" value="Homeodomain-like_sf"/>
</dbReference>
<keyword evidence="3" id="KW-0805">Transcription regulation</keyword>
<dbReference type="PANTHER" id="PTHR47999:SF24">
    <property type="entry name" value="TRANSCRIPTION FACTOR MYB90"/>
    <property type="match status" value="1"/>
</dbReference>
<evidence type="ECO:0000313" key="12">
    <source>
        <dbReference type="Proteomes" id="UP000245207"/>
    </source>
</evidence>
<protein>
    <submittedName>
        <fullName evidence="11">Transcription factor GbMYB1</fullName>
    </submittedName>
</protein>
<evidence type="ECO:0000256" key="6">
    <source>
        <dbReference type="ARBA" id="ARBA00023163"/>
    </source>
</evidence>
<evidence type="ECO:0000256" key="8">
    <source>
        <dbReference type="SAM" id="MobiDB-lite"/>
    </source>
</evidence>
<keyword evidence="7" id="KW-0539">Nucleus</keyword>
<accession>A0A2U1MPG2</accession>
<evidence type="ECO:0000256" key="2">
    <source>
        <dbReference type="ARBA" id="ARBA00022737"/>
    </source>
</evidence>
<dbReference type="FunFam" id="1.10.10.60:FF:000218">
    <property type="entry name" value="Myb transcription factor"/>
    <property type="match status" value="1"/>
</dbReference>
<dbReference type="AlphaFoldDB" id="A0A2U1MPG2"/>
<dbReference type="GO" id="GO:0005634">
    <property type="term" value="C:nucleus"/>
    <property type="evidence" value="ECO:0007669"/>
    <property type="project" value="UniProtKB-SubCell"/>
</dbReference>
<dbReference type="OrthoDB" id="2143914at2759"/>
<feature type="domain" description="HTH myb-type" evidence="10">
    <location>
        <begin position="78"/>
        <end position="128"/>
    </location>
</feature>
<evidence type="ECO:0000256" key="5">
    <source>
        <dbReference type="ARBA" id="ARBA00023159"/>
    </source>
</evidence>
<evidence type="ECO:0000259" key="10">
    <source>
        <dbReference type="PROSITE" id="PS51294"/>
    </source>
</evidence>
<proteinExistence type="predicted"/>
<keyword evidence="4" id="KW-0238">DNA-binding</keyword>
<dbReference type="InterPro" id="IPR017930">
    <property type="entry name" value="Myb_dom"/>
</dbReference>
<feature type="domain" description="Myb-like" evidence="9">
    <location>
        <begin position="21"/>
        <end position="73"/>
    </location>
</feature>
<dbReference type="CDD" id="cd00167">
    <property type="entry name" value="SANT"/>
    <property type="match status" value="2"/>
</dbReference>
<feature type="region of interest" description="Disordered" evidence="8">
    <location>
        <begin position="1"/>
        <end position="22"/>
    </location>
</feature>
<dbReference type="InterPro" id="IPR001005">
    <property type="entry name" value="SANT/Myb"/>
</dbReference>
<keyword evidence="5" id="KW-0010">Activator</keyword>
<evidence type="ECO:0000313" key="11">
    <source>
        <dbReference type="EMBL" id="PWA63153.1"/>
    </source>
</evidence>
<keyword evidence="6" id="KW-0804">Transcription</keyword>
<organism evidence="11 12">
    <name type="scientific">Artemisia annua</name>
    <name type="common">Sweet wormwood</name>
    <dbReference type="NCBI Taxonomy" id="35608"/>
    <lineage>
        <taxon>Eukaryota</taxon>
        <taxon>Viridiplantae</taxon>
        <taxon>Streptophyta</taxon>
        <taxon>Embryophyta</taxon>
        <taxon>Tracheophyta</taxon>
        <taxon>Spermatophyta</taxon>
        <taxon>Magnoliopsida</taxon>
        <taxon>eudicotyledons</taxon>
        <taxon>Gunneridae</taxon>
        <taxon>Pentapetalae</taxon>
        <taxon>asterids</taxon>
        <taxon>campanulids</taxon>
        <taxon>Asterales</taxon>
        <taxon>Asteraceae</taxon>
        <taxon>Asteroideae</taxon>
        <taxon>Anthemideae</taxon>
        <taxon>Artemisiinae</taxon>
        <taxon>Artemisia</taxon>
    </lineage>
</organism>
<dbReference type="PROSITE" id="PS51294">
    <property type="entry name" value="HTH_MYB"/>
    <property type="match status" value="2"/>
</dbReference>
<dbReference type="InterPro" id="IPR015495">
    <property type="entry name" value="Myb_TF_plants"/>
</dbReference>
<reference evidence="11 12" key="1">
    <citation type="journal article" date="2018" name="Mol. Plant">
        <title>The genome of Artemisia annua provides insight into the evolution of Asteraceae family and artemisinin biosynthesis.</title>
        <authorList>
            <person name="Shen Q."/>
            <person name="Zhang L."/>
            <person name="Liao Z."/>
            <person name="Wang S."/>
            <person name="Yan T."/>
            <person name="Shi P."/>
            <person name="Liu M."/>
            <person name="Fu X."/>
            <person name="Pan Q."/>
            <person name="Wang Y."/>
            <person name="Lv Z."/>
            <person name="Lu X."/>
            <person name="Zhang F."/>
            <person name="Jiang W."/>
            <person name="Ma Y."/>
            <person name="Chen M."/>
            <person name="Hao X."/>
            <person name="Li L."/>
            <person name="Tang Y."/>
            <person name="Lv G."/>
            <person name="Zhou Y."/>
            <person name="Sun X."/>
            <person name="Brodelius P.E."/>
            <person name="Rose J.K.C."/>
            <person name="Tang K."/>
        </authorList>
    </citation>
    <scope>NUCLEOTIDE SEQUENCE [LARGE SCALE GENOMIC DNA]</scope>
    <source>
        <strain evidence="12">cv. Huhao1</strain>
        <tissue evidence="11">Leaf</tissue>
    </source>
</reference>
<dbReference type="Gene3D" id="1.10.10.60">
    <property type="entry name" value="Homeodomain-like"/>
    <property type="match status" value="2"/>
</dbReference>
<evidence type="ECO:0000259" key="9">
    <source>
        <dbReference type="PROSITE" id="PS50090"/>
    </source>
</evidence>
<dbReference type="PANTHER" id="PTHR47999">
    <property type="entry name" value="TRANSCRIPTION FACTOR MYB8-RELATED-RELATED"/>
    <property type="match status" value="1"/>
</dbReference>
<dbReference type="GO" id="GO:0080090">
    <property type="term" value="P:regulation of primary metabolic process"/>
    <property type="evidence" value="ECO:0007669"/>
    <property type="project" value="UniProtKB-ARBA"/>
</dbReference>
<dbReference type="Pfam" id="PF00249">
    <property type="entry name" value="Myb_DNA-binding"/>
    <property type="match status" value="2"/>
</dbReference>
<evidence type="ECO:0000256" key="4">
    <source>
        <dbReference type="ARBA" id="ARBA00023125"/>
    </source>
</evidence>
<feature type="domain" description="Myb-like" evidence="9">
    <location>
        <begin position="74"/>
        <end position="124"/>
    </location>
</feature>
<dbReference type="GO" id="GO:0003677">
    <property type="term" value="F:DNA binding"/>
    <property type="evidence" value="ECO:0007669"/>
    <property type="project" value="UniProtKB-KW"/>
</dbReference>
<evidence type="ECO:0000256" key="1">
    <source>
        <dbReference type="ARBA" id="ARBA00004123"/>
    </source>
</evidence>
<comment type="subcellular location">
    <subcellularLocation>
        <location evidence="1">Nucleus</location>
    </subcellularLocation>
</comment>
<gene>
    <name evidence="11" type="ORF">CTI12_AA323260</name>
</gene>